<dbReference type="GO" id="GO:0022857">
    <property type="term" value="F:transmembrane transporter activity"/>
    <property type="evidence" value="ECO:0007669"/>
    <property type="project" value="InterPro"/>
</dbReference>
<evidence type="ECO:0000256" key="5">
    <source>
        <dbReference type="ARBA" id="ARBA00023136"/>
    </source>
</evidence>
<dbReference type="AlphaFoldDB" id="A0A2G7FUH5"/>
<dbReference type="EMBL" id="NEXV01000395">
    <property type="protein sequence ID" value="PIG84199.1"/>
    <property type="molecule type" value="Genomic_DNA"/>
</dbReference>
<comment type="similarity">
    <text evidence="2">Belongs to the major facilitator superfamily. TCR/Tet family.</text>
</comment>
<dbReference type="Gene3D" id="1.20.1250.20">
    <property type="entry name" value="MFS general substrate transporter like domains"/>
    <property type="match status" value="1"/>
</dbReference>
<feature type="transmembrane region" description="Helical" evidence="6">
    <location>
        <begin position="460"/>
        <end position="482"/>
    </location>
</feature>
<dbReference type="Pfam" id="PF07690">
    <property type="entry name" value="MFS_1"/>
    <property type="match status" value="1"/>
</dbReference>
<evidence type="ECO:0000256" key="4">
    <source>
        <dbReference type="ARBA" id="ARBA00022989"/>
    </source>
</evidence>
<evidence type="ECO:0000259" key="7">
    <source>
        <dbReference type="PROSITE" id="PS50850"/>
    </source>
</evidence>
<feature type="transmembrane region" description="Helical" evidence="6">
    <location>
        <begin position="263"/>
        <end position="283"/>
    </location>
</feature>
<dbReference type="Proteomes" id="UP000231358">
    <property type="component" value="Unassembled WGS sequence"/>
</dbReference>
<feature type="transmembrane region" description="Helical" evidence="6">
    <location>
        <begin position="204"/>
        <end position="225"/>
    </location>
</feature>
<dbReference type="SUPFAM" id="SSF103473">
    <property type="entry name" value="MFS general substrate transporter"/>
    <property type="match status" value="1"/>
</dbReference>
<evidence type="ECO:0000313" key="8">
    <source>
        <dbReference type="EMBL" id="KAE8341433.1"/>
    </source>
</evidence>
<comment type="subcellular location">
    <subcellularLocation>
        <location evidence="1">Membrane</location>
        <topology evidence="1">Multi-pass membrane protein</topology>
    </subcellularLocation>
</comment>
<feature type="transmembrane region" description="Helical" evidence="6">
    <location>
        <begin position="105"/>
        <end position="123"/>
    </location>
</feature>
<reference evidence="9 10" key="1">
    <citation type="submission" date="2017-05" db="EMBL/GenBank/DDBJ databases">
        <title>Genome sequence for an aflatoxigenic pathogen of Argentinian peanut, Aspergillus arachidicola.</title>
        <authorList>
            <person name="Moore G."/>
            <person name="Beltz S.B."/>
            <person name="Mack B.M."/>
        </authorList>
    </citation>
    <scope>NUCLEOTIDE SEQUENCE [LARGE SCALE GENOMIC DNA]</scope>
    <source>
        <strain evidence="9 10">CBS 117610</strain>
    </source>
</reference>
<keyword evidence="10" id="KW-1185">Reference proteome</keyword>
<dbReference type="OrthoDB" id="10021397at2759"/>
<keyword evidence="4 6" id="KW-1133">Transmembrane helix</keyword>
<dbReference type="PANTHER" id="PTHR23501:SF158">
    <property type="entry name" value="TRANSPORTER, PUTATIVE (AFU_ORTHOLOGUE AFUA_5G14490)-RELATED"/>
    <property type="match status" value="1"/>
</dbReference>
<feature type="transmembrane region" description="Helical" evidence="6">
    <location>
        <begin position="232"/>
        <end position="251"/>
    </location>
</feature>
<feature type="transmembrane region" description="Helical" evidence="6">
    <location>
        <begin position="370"/>
        <end position="394"/>
    </location>
</feature>
<evidence type="ECO:0000256" key="2">
    <source>
        <dbReference type="ARBA" id="ARBA00007520"/>
    </source>
</evidence>
<sequence length="623" mass="67135">MARPRCQLKGAMVQQFQTCSCVTLYKTRSHPSSRRSTIANFSVAHSFCSTRISLSRKMTDHKEVAVEQDAKALEAGAPEAPSQTPNDQTMERLDIFEAPKIRTKLRITAIMIALNLVLFVGALDQTIVATSIPTISAALHSAAGYTWIGGAYLLANAATAPMWAKFSDIWGRKPVLLAAVVIFAIASIIAALSKNMEMLIAARALQGAAGGGLMQLVFVVISDLFNIRTRALYLGMMGFTWALAGSAGPLIGGAFTELVSWRWCFWINLPVCGLSFILLLLFLDVHNPRTRLREGIVAVDWLGTICILAVTLLLLLGLDFGGAIFPWSSPKVICLIVFGTAMIGFFVFSEKRLAQYPLMPLSIFNNWSNNAIIIVAFAHSMVSIGVEFYLPLYLQSVKQASPLRSGILIIPMMITEAAVDILSGILISRTGRYREITWAGLALMTLGTGLYINLGIDTPVARIIGFEIIGGIGTALLFQTPVIAIQNTVSQADTASATATMSFLRNLATSLSIVLGGVIFQNGMASRHSSLVDAGLSGPVLDALSGDHAAANVEIIKSIQDTAQRRAAQGAYAWSLRNIFIMYTSVAAVGLVAGAFIKQRHMSTEHTETKTGIQQLTKRESAS</sequence>
<feature type="domain" description="Major facilitator superfamily (MFS) profile" evidence="7">
    <location>
        <begin position="110"/>
        <end position="602"/>
    </location>
</feature>
<feature type="transmembrane region" description="Helical" evidence="6">
    <location>
        <begin position="503"/>
        <end position="520"/>
    </location>
</feature>
<feature type="transmembrane region" description="Helical" evidence="6">
    <location>
        <begin position="175"/>
        <end position="192"/>
    </location>
</feature>
<feature type="transmembrane region" description="Helical" evidence="6">
    <location>
        <begin position="295"/>
        <end position="318"/>
    </location>
</feature>
<dbReference type="CDD" id="cd17502">
    <property type="entry name" value="MFS_Azr1_MDR_like"/>
    <property type="match status" value="1"/>
</dbReference>
<evidence type="ECO:0000313" key="9">
    <source>
        <dbReference type="EMBL" id="PIG84199.1"/>
    </source>
</evidence>
<dbReference type="GO" id="GO:0005886">
    <property type="term" value="C:plasma membrane"/>
    <property type="evidence" value="ECO:0007669"/>
    <property type="project" value="TreeGrafter"/>
</dbReference>
<feature type="transmembrane region" description="Helical" evidence="6">
    <location>
        <begin position="436"/>
        <end position="454"/>
    </location>
</feature>
<evidence type="ECO:0000256" key="6">
    <source>
        <dbReference type="SAM" id="Phobius"/>
    </source>
</evidence>
<proteinExistence type="inferred from homology"/>
<dbReference type="InterPro" id="IPR020846">
    <property type="entry name" value="MFS_dom"/>
</dbReference>
<accession>A0A2G7FUH5</accession>
<dbReference type="PROSITE" id="PS50850">
    <property type="entry name" value="MFS"/>
    <property type="match status" value="1"/>
</dbReference>
<dbReference type="Gene3D" id="1.20.1720.10">
    <property type="entry name" value="Multidrug resistance protein D"/>
    <property type="match status" value="1"/>
</dbReference>
<evidence type="ECO:0000256" key="1">
    <source>
        <dbReference type="ARBA" id="ARBA00004141"/>
    </source>
</evidence>
<feature type="transmembrane region" description="Helical" evidence="6">
    <location>
        <begin position="579"/>
        <end position="597"/>
    </location>
</feature>
<dbReference type="InterPro" id="IPR036259">
    <property type="entry name" value="MFS_trans_sf"/>
</dbReference>
<reference evidence="8" key="2">
    <citation type="submission" date="2019-04" db="EMBL/GenBank/DDBJ databases">
        <title>Friends and foes A comparative genomics study of 23 Aspergillus species from section Flavi.</title>
        <authorList>
            <consortium name="DOE Joint Genome Institute"/>
            <person name="Kjaerbolling I."/>
            <person name="Vesth T."/>
            <person name="Frisvad J.C."/>
            <person name="Nybo J.L."/>
            <person name="Theobald S."/>
            <person name="Kildgaard S."/>
            <person name="Isbrandt T."/>
            <person name="Kuo A."/>
            <person name="Sato A."/>
            <person name="Lyhne E.K."/>
            <person name="Kogle M.E."/>
            <person name="Wiebenga A."/>
            <person name="Kun R.S."/>
            <person name="Lubbers R.J."/>
            <person name="Makela M.R."/>
            <person name="Barry K."/>
            <person name="Chovatia M."/>
            <person name="Clum A."/>
            <person name="Daum C."/>
            <person name="Haridas S."/>
            <person name="He G."/>
            <person name="LaButti K."/>
            <person name="Lipzen A."/>
            <person name="Mondo S."/>
            <person name="Riley R."/>
            <person name="Salamov A."/>
            <person name="Simmons B.A."/>
            <person name="Magnuson J.K."/>
            <person name="Henrissat B."/>
            <person name="Mortensen U.H."/>
            <person name="Larsen T.O."/>
            <person name="Devries R.P."/>
            <person name="Grigoriev I.V."/>
            <person name="Machida M."/>
            <person name="Baker S.E."/>
            <person name="Andersen M.R."/>
        </authorList>
    </citation>
    <scope>NUCLEOTIDE SEQUENCE</scope>
    <source>
        <strain evidence="8">CBS 117612</strain>
    </source>
</reference>
<evidence type="ECO:0000313" key="10">
    <source>
        <dbReference type="Proteomes" id="UP000231358"/>
    </source>
</evidence>
<feature type="transmembrane region" description="Helical" evidence="6">
    <location>
        <begin position="143"/>
        <end position="163"/>
    </location>
</feature>
<gene>
    <name evidence="9" type="ORF">AARAC_005979</name>
    <name evidence="8" type="ORF">BDV24DRAFT_132395</name>
</gene>
<evidence type="ECO:0000256" key="3">
    <source>
        <dbReference type="ARBA" id="ARBA00022692"/>
    </source>
</evidence>
<feature type="transmembrane region" description="Helical" evidence="6">
    <location>
        <begin position="330"/>
        <end position="349"/>
    </location>
</feature>
<dbReference type="InterPro" id="IPR011701">
    <property type="entry name" value="MFS"/>
</dbReference>
<feature type="transmembrane region" description="Helical" evidence="6">
    <location>
        <begin position="406"/>
        <end position="427"/>
    </location>
</feature>
<dbReference type="Proteomes" id="UP000325558">
    <property type="component" value="Unassembled WGS sequence"/>
</dbReference>
<dbReference type="FunFam" id="1.20.1720.10:FF:000014">
    <property type="entry name" value="MFS drug transporter, putative"/>
    <property type="match status" value="1"/>
</dbReference>
<protein>
    <submittedName>
        <fullName evidence="9">Efflux pump antibiotic resistance protein</fullName>
    </submittedName>
</protein>
<organism evidence="9 10">
    <name type="scientific">Aspergillus arachidicola</name>
    <dbReference type="NCBI Taxonomy" id="656916"/>
    <lineage>
        <taxon>Eukaryota</taxon>
        <taxon>Fungi</taxon>
        <taxon>Dikarya</taxon>
        <taxon>Ascomycota</taxon>
        <taxon>Pezizomycotina</taxon>
        <taxon>Eurotiomycetes</taxon>
        <taxon>Eurotiomycetidae</taxon>
        <taxon>Eurotiales</taxon>
        <taxon>Aspergillaceae</taxon>
        <taxon>Aspergillus</taxon>
        <taxon>Aspergillus subgen. Circumdati</taxon>
    </lineage>
</organism>
<keyword evidence="5 6" id="KW-0472">Membrane</keyword>
<name>A0A2G7FUH5_9EURO</name>
<dbReference type="PANTHER" id="PTHR23501">
    <property type="entry name" value="MAJOR FACILITATOR SUPERFAMILY"/>
    <property type="match status" value="1"/>
</dbReference>
<dbReference type="PRINTS" id="PR01036">
    <property type="entry name" value="TCRTETB"/>
</dbReference>
<dbReference type="EMBL" id="ML737141">
    <property type="protein sequence ID" value="KAE8341433.1"/>
    <property type="molecule type" value="Genomic_DNA"/>
</dbReference>
<keyword evidence="3 6" id="KW-0812">Transmembrane</keyword>